<dbReference type="HOGENOM" id="CLU_970427_0_0_1"/>
<evidence type="ECO:0000256" key="2">
    <source>
        <dbReference type="SAM" id="MobiDB-lite"/>
    </source>
</evidence>
<dbReference type="OMA" id="WHYQPGG"/>
<dbReference type="Pfam" id="PF10342">
    <property type="entry name" value="Kre9_KNH"/>
    <property type="match status" value="1"/>
</dbReference>
<dbReference type="AlphaFoldDB" id="U5H7G1"/>
<sequence>MKLSLLATACVALAQASFVAATYFTSPQSGDTISNAGGLKVTWKYQPGGAPKGTFILETVQASARQNTRIVIASEVDLVNTASVTIPNDLNARKSSTNTYRLLIVNSADLSTIYAQAAPLTIKSFGSSNAGDVSFTTSRVRTTAKTTPAAATTTRKSIALSTTTAAAAVETSPPAAASTPSTTSATTTTTTTTAATTSTTDAVVVVTSYAPIVTVLESSSSAPAANVVTVVLTTMAPQPPSSSTSTGPTTVVGASAQAQVSSAMASKAFVGGASFVAIFVATVTMLC</sequence>
<evidence type="ECO:0000259" key="4">
    <source>
        <dbReference type="Pfam" id="PF10342"/>
    </source>
</evidence>
<feature type="region of interest" description="Disordered" evidence="2">
    <location>
        <begin position="169"/>
        <end position="194"/>
    </location>
</feature>
<dbReference type="EnsemblFungi" id="MVLG_03194T0">
    <property type="protein sequence ID" value="MVLG_03194T0"/>
    <property type="gene ID" value="MVLG_03194"/>
</dbReference>
<evidence type="ECO:0000256" key="1">
    <source>
        <dbReference type="ARBA" id="ARBA00022729"/>
    </source>
</evidence>
<dbReference type="Proteomes" id="UP000017200">
    <property type="component" value="Unassembled WGS sequence"/>
</dbReference>
<keyword evidence="1 3" id="KW-0732">Signal</keyword>
<keyword evidence="7" id="KW-1185">Reference proteome</keyword>
<accession>U5H7G1</accession>
<reference evidence="5 7" key="3">
    <citation type="journal article" date="2015" name="BMC Genomics">
        <title>Sex and parasites: genomic and transcriptomic analysis of Microbotryum lychnidis-dioicae, the biotrophic and plant-castrating anther smut fungus.</title>
        <authorList>
            <person name="Perlin M.H."/>
            <person name="Amselem J."/>
            <person name="Fontanillas E."/>
            <person name="Toh S.S."/>
            <person name="Chen Z."/>
            <person name="Goldberg J."/>
            <person name="Duplessis S."/>
            <person name="Henrissat B."/>
            <person name="Young S."/>
            <person name="Zeng Q."/>
            <person name="Aguileta G."/>
            <person name="Petit E."/>
            <person name="Badouin H."/>
            <person name="Andrews J."/>
            <person name="Razeeq D."/>
            <person name="Gabaldon T."/>
            <person name="Quesneville H."/>
            <person name="Giraud T."/>
            <person name="Hood M.E."/>
            <person name="Schultz D.J."/>
            <person name="Cuomo C.A."/>
        </authorList>
    </citation>
    <scope>NUCLEOTIDE SEQUENCE [LARGE SCALE GENOMIC DNA]</scope>
    <source>
        <strain evidence="5">P1A1 Lamole</strain>
        <strain evidence="7">p1A1 Lamole</strain>
    </source>
</reference>
<dbReference type="InParanoid" id="U5H7G1"/>
<reference evidence="6" key="4">
    <citation type="submission" date="2015-06" db="UniProtKB">
        <authorList>
            <consortium name="EnsemblFungi"/>
        </authorList>
    </citation>
    <scope>IDENTIFICATION</scope>
</reference>
<evidence type="ECO:0000313" key="7">
    <source>
        <dbReference type="Proteomes" id="UP000017200"/>
    </source>
</evidence>
<dbReference type="EMBL" id="AEIJ01000289">
    <property type="status" value="NOT_ANNOTATED_CDS"/>
    <property type="molecule type" value="Genomic_DNA"/>
</dbReference>
<evidence type="ECO:0000313" key="6">
    <source>
        <dbReference type="EnsemblFungi" id="MVLG_03194T0"/>
    </source>
</evidence>
<protein>
    <recommendedName>
        <fullName evidence="4">Yeast cell wall synthesis Kre9/Knh1-like N-terminal domain-containing protein</fullName>
    </recommendedName>
</protein>
<dbReference type="EMBL" id="GL541670">
    <property type="protein sequence ID" value="KDE06545.1"/>
    <property type="molecule type" value="Genomic_DNA"/>
</dbReference>
<feature type="chain" id="PRO_5009724459" description="Yeast cell wall synthesis Kre9/Knh1-like N-terminal domain-containing protein" evidence="3">
    <location>
        <begin position="22"/>
        <end position="287"/>
    </location>
</feature>
<reference evidence="7" key="1">
    <citation type="submission" date="2010-11" db="EMBL/GenBank/DDBJ databases">
        <title>The genome sequence of Microbotryum violaceum strain p1A1 Lamole.</title>
        <authorList>
            <person name="Cuomo C."/>
            <person name="Perlin M."/>
            <person name="Young S.K."/>
            <person name="Zeng Q."/>
            <person name="Gargeya S."/>
            <person name="Alvarado L."/>
            <person name="Berlin A."/>
            <person name="Chapman S.B."/>
            <person name="Chen Z."/>
            <person name="Freedman E."/>
            <person name="Gellesch M."/>
            <person name="Goldberg J."/>
            <person name="Griggs A."/>
            <person name="Gujja S."/>
            <person name="Heilman E."/>
            <person name="Heiman D."/>
            <person name="Howarth C."/>
            <person name="Mehta T."/>
            <person name="Neiman D."/>
            <person name="Pearson M."/>
            <person name="Roberts A."/>
            <person name="Saif S."/>
            <person name="Shea T."/>
            <person name="Shenoy N."/>
            <person name="Sisk P."/>
            <person name="Stolte C."/>
            <person name="Sykes S."/>
            <person name="White J."/>
            <person name="Yandava C."/>
            <person name="Haas B."/>
            <person name="Nusbaum C."/>
            <person name="Birren B."/>
        </authorList>
    </citation>
    <scope>NUCLEOTIDE SEQUENCE [LARGE SCALE GENOMIC DNA]</scope>
    <source>
        <strain evidence="7">p1A1 Lamole</strain>
    </source>
</reference>
<reference evidence="5" key="2">
    <citation type="submission" date="2010-11" db="EMBL/GenBank/DDBJ databases">
        <authorList>
            <consortium name="The Broad Institute Genome Sequencing Platform"/>
            <person name="Earl A."/>
            <person name="Ward D."/>
            <person name="Feldgarden M."/>
            <person name="Gevers D."/>
            <person name="Butler R."/>
            <person name="Young S.K."/>
            <person name="Zeng Q."/>
            <person name="Gargeya S."/>
            <person name="Fitzgerald M."/>
            <person name="Haas B."/>
            <person name="Abouelleil A."/>
            <person name="Alvarado L."/>
            <person name="Arachchi H.M."/>
            <person name="Berlin A."/>
            <person name="Brown A."/>
            <person name="Chapman S.B."/>
            <person name="Chen Z."/>
            <person name="Dunbar C."/>
            <person name="Freedman E."/>
            <person name="Gearin G."/>
            <person name="Gellesch M."/>
            <person name="Goldberg J."/>
            <person name="Griggs A."/>
            <person name="Gujja S."/>
            <person name="Heilman E."/>
            <person name="Heiman D."/>
            <person name="Howarth C."/>
            <person name="Larson L."/>
            <person name="Lui A."/>
            <person name="MacDonald P.J.P."/>
            <person name="Mehta T."/>
            <person name="Montmayeur A."/>
            <person name="Murphy C."/>
            <person name="Neiman D."/>
            <person name="Pearson M."/>
            <person name="Priest M."/>
            <person name="Roberts A."/>
            <person name="Saif S."/>
            <person name="Shea T."/>
            <person name="Shenoy N."/>
            <person name="Sisk P."/>
            <person name="Stolte C."/>
            <person name="Sykes S."/>
            <person name="White J."/>
            <person name="Yandava C."/>
            <person name="Wortman J."/>
            <person name="Nusbaum C."/>
            <person name="Birren B."/>
        </authorList>
    </citation>
    <scope>NUCLEOTIDE SEQUENCE</scope>
    <source>
        <strain evidence="5">P1A1 Lamole</strain>
    </source>
</reference>
<feature type="domain" description="Yeast cell wall synthesis Kre9/Knh1-like N-terminal" evidence="4">
    <location>
        <begin position="26"/>
        <end position="122"/>
    </location>
</feature>
<proteinExistence type="predicted"/>
<feature type="signal peptide" evidence="3">
    <location>
        <begin position="1"/>
        <end position="21"/>
    </location>
</feature>
<name>U5H7G1_USTV1</name>
<dbReference type="InterPro" id="IPR018466">
    <property type="entry name" value="Kre9/Knh1-like_N"/>
</dbReference>
<evidence type="ECO:0000313" key="5">
    <source>
        <dbReference type="EMBL" id="KDE06545.1"/>
    </source>
</evidence>
<organism evidence="5">
    <name type="scientific">Microbotryum lychnidis-dioicae (strain p1A1 Lamole / MvSl-1064)</name>
    <name type="common">Anther smut fungus</name>
    <dbReference type="NCBI Taxonomy" id="683840"/>
    <lineage>
        <taxon>Eukaryota</taxon>
        <taxon>Fungi</taxon>
        <taxon>Dikarya</taxon>
        <taxon>Basidiomycota</taxon>
        <taxon>Pucciniomycotina</taxon>
        <taxon>Microbotryomycetes</taxon>
        <taxon>Microbotryales</taxon>
        <taxon>Microbotryaceae</taxon>
        <taxon>Microbotryum</taxon>
    </lineage>
</organism>
<dbReference type="OrthoDB" id="2538201at2759"/>
<evidence type="ECO:0000256" key="3">
    <source>
        <dbReference type="SAM" id="SignalP"/>
    </source>
</evidence>
<gene>
    <name evidence="5" type="ORF">MVLG_03194</name>
</gene>